<feature type="compositionally biased region" description="Low complexity" evidence="1">
    <location>
        <begin position="1"/>
        <end position="12"/>
    </location>
</feature>
<feature type="region of interest" description="Disordered" evidence="1">
    <location>
        <begin position="1"/>
        <end position="27"/>
    </location>
</feature>
<sequence>MTVTATTPTATPSRAAQDILPPLGPDEHVPVPGTLTFGEFVSALNPLQHVPVVGTIYRAMTGDTLAPPLRVLGAAAFGGPLGMLSAAAFAAIEEVGRAGTSGRA</sequence>
<keyword evidence="3" id="KW-1185">Reference proteome</keyword>
<evidence type="ECO:0000313" key="3">
    <source>
        <dbReference type="Proteomes" id="UP000787635"/>
    </source>
</evidence>
<name>A0ABX1ECM0_9PROT</name>
<protein>
    <submittedName>
        <fullName evidence="2">Uncharacterized protein</fullName>
    </submittedName>
</protein>
<comment type="caution">
    <text evidence="2">The sequence shown here is derived from an EMBL/GenBank/DDBJ whole genome shotgun (WGS) entry which is preliminary data.</text>
</comment>
<gene>
    <name evidence="2" type="ORF">HEQ75_17345</name>
</gene>
<dbReference type="RefSeq" id="WP_168032949.1">
    <property type="nucleotide sequence ID" value="NZ_JAAVNE010000029.1"/>
</dbReference>
<accession>A0ABX1ECM0</accession>
<reference evidence="2 3" key="1">
    <citation type="submission" date="2020-03" db="EMBL/GenBank/DDBJ databases">
        <title>Roseomonas selenitidurans sp. nov. isolated from urban soil.</title>
        <authorList>
            <person name="Liu H."/>
        </authorList>
    </citation>
    <scope>NUCLEOTIDE SEQUENCE [LARGE SCALE GENOMIC DNA]</scope>
    <source>
        <strain evidence="2 3">BU-1</strain>
    </source>
</reference>
<organism evidence="2 3">
    <name type="scientific">Falsiroseomonas selenitidurans</name>
    <dbReference type="NCBI Taxonomy" id="2716335"/>
    <lineage>
        <taxon>Bacteria</taxon>
        <taxon>Pseudomonadati</taxon>
        <taxon>Pseudomonadota</taxon>
        <taxon>Alphaproteobacteria</taxon>
        <taxon>Acetobacterales</taxon>
        <taxon>Roseomonadaceae</taxon>
        <taxon>Falsiroseomonas</taxon>
    </lineage>
</organism>
<dbReference type="EMBL" id="JAAVNE010000029">
    <property type="protein sequence ID" value="NKC32635.1"/>
    <property type="molecule type" value="Genomic_DNA"/>
</dbReference>
<evidence type="ECO:0000313" key="2">
    <source>
        <dbReference type="EMBL" id="NKC32635.1"/>
    </source>
</evidence>
<evidence type="ECO:0000256" key="1">
    <source>
        <dbReference type="SAM" id="MobiDB-lite"/>
    </source>
</evidence>
<proteinExistence type="predicted"/>
<dbReference type="Proteomes" id="UP000787635">
    <property type="component" value="Unassembled WGS sequence"/>
</dbReference>